<feature type="domain" description="DUF6950" evidence="1">
    <location>
        <begin position="4"/>
        <end position="143"/>
    </location>
</feature>
<evidence type="ECO:0000259" key="1">
    <source>
        <dbReference type="Pfam" id="PF22262"/>
    </source>
</evidence>
<evidence type="ECO:0000313" key="2">
    <source>
        <dbReference type="EMBL" id="MFC3088139.1"/>
    </source>
</evidence>
<accession>A0ABV7E1G9</accession>
<proteinExistence type="predicted"/>
<dbReference type="Proteomes" id="UP001595445">
    <property type="component" value="Unassembled WGS sequence"/>
</dbReference>
<dbReference type="EMBL" id="JBHRSM010000049">
    <property type="protein sequence ID" value="MFC3088139.1"/>
    <property type="molecule type" value="Genomic_DNA"/>
</dbReference>
<sequence>MSDRLPGWELRLAAAIDAARDQPFGWGVHDCAIWAFDLRRDLTGGDDVVALWRGRYRTARGAQRVMRRLGWSSLEAAGRDLLGDPLPSVHLAQRGDLVLADTGLGFGICLGARAAGIAPGKGPDDPGGLILVPMAACRLAWRV</sequence>
<comment type="caution">
    <text evidence="2">The sequence shown here is derived from an EMBL/GenBank/DDBJ whole genome shotgun (WGS) entry which is preliminary data.</text>
</comment>
<dbReference type="RefSeq" id="WP_197647483.1">
    <property type="nucleotide sequence ID" value="NZ_JAEACP010000030.1"/>
</dbReference>
<dbReference type="Pfam" id="PF22262">
    <property type="entry name" value="DUF6950"/>
    <property type="match status" value="1"/>
</dbReference>
<evidence type="ECO:0000313" key="3">
    <source>
        <dbReference type="Proteomes" id="UP001595445"/>
    </source>
</evidence>
<keyword evidence="3" id="KW-1185">Reference proteome</keyword>
<organism evidence="2 3">
    <name type="scientific">Tabrizicola soli</name>
    <dbReference type="NCBI Taxonomy" id="2185115"/>
    <lineage>
        <taxon>Bacteria</taxon>
        <taxon>Pseudomonadati</taxon>
        <taxon>Pseudomonadota</taxon>
        <taxon>Alphaproteobacteria</taxon>
        <taxon>Rhodobacterales</taxon>
        <taxon>Paracoccaceae</taxon>
        <taxon>Tabrizicola</taxon>
    </lineage>
</organism>
<protein>
    <submittedName>
        <fullName evidence="2">DUF6950 family protein</fullName>
    </submittedName>
</protein>
<name>A0ABV7E1G9_9RHOB</name>
<dbReference type="InterPro" id="IPR053802">
    <property type="entry name" value="DUF6950"/>
</dbReference>
<reference evidence="3" key="1">
    <citation type="journal article" date="2019" name="Int. J. Syst. Evol. Microbiol.">
        <title>The Global Catalogue of Microorganisms (GCM) 10K type strain sequencing project: providing services to taxonomists for standard genome sequencing and annotation.</title>
        <authorList>
            <consortium name="The Broad Institute Genomics Platform"/>
            <consortium name="The Broad Institute Genome Sequencing Center for Infectious Disease"/>
            <person name="Wu L."/>
            <person name="Ma J."/>
        </authorList>
    </citation>
    <scope>NUCLEOTIDE SEQUENCE [LARGE SCALE GENOMIC DNA]</scope>
    <source>
        <strain evidence="3">KCTC 62102</strain>
    </source>
</reference>
<gene>
    <name evidence="2" type="ORF">ACFOD6_19040</name>
</gene>